<comment type="caution">
    <text evidence="1">The sequence shown here is derived from an EMBL/GenBank/DDBJ whole genome shotgun (WGS) entry which is preliminary data.</text>
</comment>
<gene>
    <name evidence="1" type="ORF">Vadar_017176</name>
</gene>
<dbReference type="Proteomes" id="UP000828048">
    <property type="component" value="Chromosome 6"/>
</dbReference>
<keyword evidence="2" id="KW-1185">Reference proteome</keyword>
<reference evidence="1 2" key="1">
    <citation type="journal article" date="2021" name="Hortic Res">
        <title>High-quality reference genome and annotation aids understanding of berry development for evergreen blueberry (Vaccinium darrowii).</title>
        <authorList>
            <person name="Yu J."/>
            <person name="Hulse-Kemp A.M."/>
            <person name="Babiker E."/>
            <person name="Staton M."/>
        </authorList>
    </citation>
    <scope>NUCLEOTIDE SEQUENCE [LARGE SCALE GENOMIC DNA]</scope>
    <source>
        <strain evidence="2">cv. NJ 8807/NJ 8810</strain>
        <tissue evidence="1">Young leaf</tissue>
    </source>
</reference>
<evidence type="ECO:0000313" key="2">
    <source>
        <dbReference type="Proteomes" id="UP000828048"/>
    </source>
</evidence>
<sequence>MFGLSSGIIAHPIGARLVVFALITARTTVILTARQIHTLTVTTSLRELALMPTSSAVQTVRVRIDAFPPATVLLGRALVPAHTAVGSIGLDIETMPFAALIRGVALIPALSAVMLVILEAHALVPAAILFSATRQVTNMRVLATTVARPPTIRGGCCNKRASYC</sequence>
<dbReference type="EMBL" id="CM037156">
    <property type="protein sequence ID" value="KAH7837718.1"/>
    <property type="molecule type" value="Genomic_DNA"/>
</dbReference>
<accession>A0ACB7XAL2</accession>
<evidence type="ECO:0000313" key="1">
    <source>
        <dbReference type="EMBL" id="KAH7837718.1"/>
    </source>
</evidence>
<name>A0ACB7XAL2_9ERIC</name>
<organism evidence="1 2">
    <name type="scientific">Vaccinium darrowii</name>
    <dbReference type="NCBI Taxonomy" id="229202"/>
    <lineage>
        <taxon>Eukaryota</taxon>
        <taxon>Viridiplantae</taxon>
        <taxon>Streptophyta</taxon>
        <taxon>Embryophyta</taxon>
        <taxon>Tracheophyta</taxon>
        <taxon>Spermatophyta</taxon>
        <taxon>Magnoliopsida</taxon>
        <taxon>eudicotyledons</taxon>
        <taxon>Gunneridae</taxon>
        <taxon>Pentapetalae</taxon>
        <taxon>asterids</taxon>
        <taxon>Ericales</taxon>
        <taxon>Ericaceae</taxon>
        <taxon>Vaccinioideae</taxon>
        <taxon>Vaccinieae</taxon>
        <taxon>Vaccinium</taxon>
    </lineage>
</organism>
<protein>
    <submittedName>
        <fullName evidence="1">Uncharacterized protein</fullName>
    </submittedName>
</protein>
<proteinExistence type="predicted"/>